<keyword evidence="5 7" id="KW-0808">Transferase</keyword>
<dbReference type="Gene3D" id="3.90.1150.10">
    <property type="entry name" value="Aspartate Aminotransferase, domain 1"/>
    <property type="match status" value="1"/>
</dbReference>
<evidence type="ECO:0000259" key="8">
    <source>
        <dbReference type="Pfam" id="PF00155"/>
    </source>
</evidence>
<dbReference type="EMBL" id="LZEX01000012">
    <property type="protein sequence ID" value="OBU07329.1"/>
    <property type="molecule type" value="Genomic_DNA"/>
</dbReference>
<evidence type="ECO:0000256" key="1">
    <source>
        <dbReference type="ARBA" id="ARBA00001933"/>
    </source>
</evidence>
<dbReference type="InterPro" id="IPR004838">
    <property type="entry name" value="NHTrfase_class1_PyrdxlP-BS"/>
</dbReference>
<dbReference type="CDD" id="cd00609">
    <property type="entry name" value="AAT_like"/>
    <property type="match status" value="1"/>
</dbReference>
<dbReference type="Gene3D" id="3.40.640.10">
    <property type="entry name" value="Type I PLP-dependent aspartate aminotransferase-like (Major domain)"/>
    <property type="match status" value="1"/>
</dbReference>
<dbReference type="GO" id="GO:0030170">
    <property type="term" value="F:pyridoxal phosphate binding"/>
    <property type="evidence" value="ECO:0007669"/>
    <property type="project" value="InterPro"/>
</dbReference>
<comment type="caution">
    <text evidence="9">The sequence shown here is derived from an EMBL/GenBank/DDBJ whole genome shotgun (WGS) entry which is preliminary data.</text>
</comment>
<dbReference type="STRING" id="368603.AYY16_07590"/>
<dbReference type="InterPro" id="IPR015424">
    <property type="entry name" value="PyrdxlP-dep_Trfase"/>
</dbReference>
<proteinExistence type="inferred from homology"/>
<keyword evidence="6" id="KW-0663">Pyridoxal phosphate</keyword>
<comment type="subunit">
    <text evidence="3">Homodimer.</text>
</comment>
<dbReference type="GO" id="GO:0004069">
    <property type="term" value="F:L-aspartate:2-oxoglutarate aminotransferase activity"/>
    <property type="evidence" value="ECO:0007669"/>
    <property type="project" value="TreeGrafter"/>
</dbReference>
<protein>
    <recommendedName>
        <fullName evidence="7">Aminotransferase</fullName>
        <ecNumber evidence="7">2.6.1.-</ecNumber>
    </recommendedName>
</protein>
<dbReference type="FunFam" id="3.90.1150.10:FF:000001">
    <property type="entry name" value="Aspartate aminotransferase"/>
    <property type="match status" value="1"/>
</dbReference>
<dbReference type="EC" id="2.6.1.-" evidence="7"/>
<accession>A0A1B8HE32</accession>
<keyword evidence="4 7" id="KW-0032">Aminotransferase</keyword>
<feature type="domain" description="Aminotransferase class I/classII large" evidence="8">
    <location>
        <begin position="27"/>
        <end position="392"/>
    </location>
</feature>
<dbReference type="InterPro" id="IPR015422">
    <property type="entry name" value="PyrdxlP-dep_Trfase_small"/>
</dbReference>
<dbReference type="InterPro" id="IPR000796">
    <property type="entry name" value="Asp_trans"/>
</dbReference>
<dbReference type="GO" id="GO:0033585">
    <property type="term" value="P:L-phenylalanine biosynthetic process from chorismate via phenylpyruvate"/>
    <property type="evidence" value="ECO:0007669"/>
    <property type="project" value="TreeGrafter"/>
</dbReference>
<dbReference type="GO" id="GO:0005829">
    <property type="term" value="C:cytosol"/>
    <property type="evidence" value="ECO:0007669"/>
    <property type="project" value="TreeGrafter"/>
</dbReference>
<dbReference type="InterPro" id="IPR004839">
    <property type="entry name" value="Aminotransferase_I/II_large"/>
</dbReference>
<organism evidence="9 10">
    <name type="scientific">Morganella psychrotolerans</name>
    <dbReference type="NCBI Taxonomy" id="368603"/>
    <lineage>
        <taxon>Bacteria</taxon>
        <taxon>Pseudomonadati</taxon>
        <taxon>Pseudomonadota</taxon>
        <taxon>Gammaproteobacteria</taxon>
        <taxon>Enterobacterales</taxon>
        <taxon>Morganellaceae</taxon>
        <taxon>Morganella</taxon>
    </lineage>
</organism>
<comment type="cofactor">
    <cofactor evidence="1 7">
        <name>pyridoxal 5'-phosphate</name>
        <dbReference type="ChEBI" id="CHEBI:597326"/>
    </cofactor>
</comment>
<evidence type="ECO:0000256" key="3">
    <source>
        <dbReference type="ARBA" id="ARBA00011738"/>
    </source>
</evidence>
<evidence type="ECO:0000256" key="6">
    <source>
        <dbReference type="ARBA" id="ARBA00022898"/>
    </source>
</evidence>
<evidence type="ECO:0000256" key="7">
    <source>
        <dbReference type="RuleBase" id="RU000481"/>
    </source>
</evidence>
<dbReference type="PANTHER" id="PTHR11879:SF22">
    <property type="entry name" value="ASPARTATE AMINOTRANSFERASE, MITOCHONDRIAL"/>
    <property type="match status" value="1"/>
</dbReference>
<evidence type="ECO:0000313" key="10">
    <source>
        <dbReference type="Proteomes" id="UP000092247"/>
    </source>
</evidence>
<dbReference type="GO" id="GO:0004838">
    <property type="term" value="F:L-tyrosine-2-oxoglutarate transaminase activity"/>
    <property type="evidence" value="ECO:0007669"/>
    <property type="project" value="TreeGrafter"/>
</dbReference>
<dbReference type="GO" id="GO:0042802">
    <property type="term" value="F:identical protein binding"/>
    <property type="evidence" value="ECO:0007669"/>
    <property type="project" value="TreeGrafter"/>
</dbReference>
<dbReference type="PANTHER" id="PTHR11879">
    <property type="entry name" value="ASPARTATE AMINOTRANSFERASE"/>
    <property type="match status" value="1"/>
</dbReference>
<dbReference type="InterPro" id="IPR015421">
    <property type="entry name" value="PyrdxlP-dep_Trfase_major"/>
</dbReference>
<dbReference type="AlphaFoldDB" id="A0A1B8HE32"/>
<comment type="similarity">
    <text evidence="2 7">Belongs to the class-I pyridoxal-phosphate-dependent aminotransferase family.</text>
</comment>
<dbReference type="PROSITE" id="PS00105">
    <property type="entry name" value="AA_TRANSFER_CLASS_1"/>
    <property type="match status" value="1"/>
</dbReference>
<dbReference type="NCBIfam" id="NF006719">
    <property type="entry name" value="PRK09257.1"/>
    <property type="match status" value="1"/>
</dbReference>
<evidence type="ECO:0000256" key="5">
    <source>
        <dbReference type="ARBA" id="ARBA00022679"/>
    </source>
</evidence>
<evidence type="ECO:0000313" key="9">
    <source>
        <dbReference type="EMBL" id="OBU07329.1"/>
    </source>
</evidence>
<gene>
    <name evidence="9" type="ORF">AYY17_04750</name>
</gene>
<name>A0A1B8HE32_9GAMM</name>
<dbReference type="Pfam" id="PF00155">
    <property type="entry name" value="Aminotran_1_2"/>
    <property type="match status" value="1"/>
</dbReference>
<dbReference type="FunFam" id="3.40.640.10:FF:000015">
    <property type="entry name" value="Aspartate aminotransferase"/>
    <property type="match status" value="1"/>
</dbReference>
<dbReference type="PRINTS" id="PR00799">
    <property type="entry name" value="TRANSAMINASE"/>
</dbReference>
<dbReference type="SUPFAM" id="SSF53383">
    <property type="entry name" value="PLP-dependent transferases"/>
    <property type="match status" value="1"/>
</dbReference>
<dbReference type="RefSeq" id="WP_067423335.1">
    <property type="nucleotide sequence ID" value="NZ_LZEX01000012.1"/>
</dbReference>
<evidence type="ECO:0000256" key="2">
    <source>
        <dbReference type="ARBA" id="ARBA00007441"/>
    </source>
</evidence>
<dbReference type="Proteomes" id="UP000092247">
    <property type="component" value="Unassembled WGS sequence"/>
</dbReference>
<sequence length="396" mass="43382">MFENITAAPADPILGLADTFRQDPRENKINLGIGVYKDETGKTPVLNCVKKAEKYLLENETTKNYLPITGIPAFGTVTQVLLFGADSEIVTSKRARTAQAPGGTGALRIAADFIAKQTSAKRVWISNPTWPNHNGIFANAGLEICTYNYYDAENHALNFDGMLASLESAQPGDVILLHGCCHNPTGIDPTAEQWAQLSVIVKEKGLLPVFDFAYQGFAAGLDEDAQGLRIFAKSHPEMLVASSYSKNFGMYNERVGACTLVATSGEIADTAFSQVKVIIRTNYSNPPSHGGAVVTTILSDPELKEEWIQELTTMRERIKRMRQLFVNTLQEKGAKQDFSFIIRQNGMFSFSGLTKEQVERLRAEYAIYAVSSGRINVAGLTLENMVPLCEAIVAVL</sequence>
<reference evidence="9 10" key="1">
    <citation type="submission" date="2016-06" db="EMBL/GenBank/DDBJ databases">
        <authorList>
            <person name="Kjaerup R.B."/>
            <person name="Dalgaard T.S."/>
            <person name="Juul-Madsen H.R."/>
        </authorList>
    </citation>
    <scope>NUCLEOTIDE SEQUENCE [LARGE SCALE GENOMIC DNA]</scope>
    <source>
        <strain evidence="9 10">GCSL-Mp3</strain>
    </source>
</reference>
<evidence type="ECO:0000256" key="4">
    <source>
        <dbReference type="ARBA" id="ARBA00022576"/>
    </source>
</evidence>